<dbReference type="Proteomes" id="UP000294856">
    <property type="component" value="Unassembled WGS sequence"/>
</dbReference>
<proteinExistence type="predicted"/>
<dbReference type="AlphaFoldDB" id="A0A4R1FUC7"/>
<dbReference type="EMBL" id="SMFR01000002">
    <property type="protein sequence ID" value="TCJ97394.1"/>
    <property type="molecule type" value="Genomic_DNA"/>
</dbReference>
<dbReference type="GO" id="GO:0016020">
    <property type="term" value="C:membrane"/>
    <property type="evidence" value="ECO:0007669"/>
    <property type="project" value="UniProtKB-SubCell"/>
</dbReference>
<protein>
    <submittedName>
        <fullName evidence="5">Mce-associated membrane protein</fullName>
    </submittedName>
</protein>
<feature type="transmembrane region" description="Helical" evidence="4">
    <location>
        <begin position="38"/>
        <end position="60"/>
    </location>
</feature>
<sequence length="200" mass="21334">MTNDETSTSTAPSEGQADTAVSTTATKATWWAMDRKTLGLRGAAAIVLGASVATSVFLFVENKNSTDLLDAQKQAREAACHYAPALADYDSKNLDTYFKAVLAGATGDWKKQFESTSTELRDALTQGEVVSKVTDTQCALRVGDENSAEAIVVIGTTISSLGTDHKAKPSQLSMVFNLRNDDGRWLVEKVNSPLTSPPTP</sequence>
<keyword evidence="6" id="KW-1185">Reference proteome</keyword>
<comment type="subcellular location">
    <subcellularLocation>
        <location evidence="1">Membrane</location>
    </subcellularLocation>
</comment>
<evidence type="ECO:0000313" key="6">
    <source>
        <dbReference type="Proteomes" id="UP000294856"/>
    </source>
</evidence>
<feature type="region of interest" description="Disordered" evidence="3">
    <location>
        <begin position="1"/>
        <end position="22"/>
    </location>
</feature>
<dbReference type="PANTHER" id="PTHR37042">
    <property type="entry name" value="OUTER MEMBRANE PROTEIN RV1973"/>
    <property type="match status" value="1"/>
</dbReference>
<evidence type="ECO:0000256" key="2">
    <source>
        <dbReference type="ARBA" id="ARBA00023136"/>
    </source>
</evidence>
<dbReference type="RefSeq" id="WP_174551046.1">
    <property type="nucleotide sequence ID" value="NZ_SMFR01000002.1"/>
</dbReference>
<dbReference type="STRING" id="1210063.GCA_001612665_01097"/>
<organism evidence="5 6">
    <name type="scientific">Nocardia alba</name>
    <dbReference type="NCBI Taxonomy" id="225051"/>
    <lineage>
        <taxon>Bacteria</taxon>
        <taxon>Bacillati</taxon>
        <taxon>Actinomycetota</taxon>
        <taxon>Actinomycetes</taxon>
        <taxon>Mycobacteriales</taxon>
        <taxon>Nocardiaceae</taxon>
        <taxon>Nocardia</taxon>
    </lineage>
</organism>
<gene>
    <name evidence="5" type="ORF">DFR71_3436</name>
</gene>
<evidence type="ECO:0000313" key="5">
    <source>
        <dbReference type="EMBL" id="TCJ97394.1"/>
    </source>
</evidence>
<name>A0A4R1FUC7_9NOCA</name>
<keyword evidence="2 4" id="KW-0472">Membrane</keyword>
<evidence type="ECO:0000256" key="4">
    <source>
        <dbReference type="SAM" id="Phobius"/>
    </source>
</evidence>
<reference evidence="5 6" key="1">
    <citation type="submission" date="2019-03" db="EMBL/GenBank/DDBJ databases">
        <title>Genomic Encyclopedia of Type Strains, Phase IV (KMG-IV): sequencing the most valuable type-strain genomes for metagenomic binning, comparative biology and taxonomic classification.</title>
        <authorList>
            <person name="Goeker M."/>
        </authorList>
    </citation>
    <scope>NUCLEOTIDE SEQUENCE [LARGE SCALE GENOMIC DNA]</scope>
    <source>
        <strain evidence="5 6">DSM 44684</strain>
    </source>
</reference>
<feature type="compositionally biased region" description="Polar residues" evidence="3">
    <location>
        <begin position="1"/>
        <end position="13"/>
    </location>
</feature>
<keyword evidence="4" id="KW-0812">Transmembrane</keyword>
<evidence type="ECO:0000256" key="3">
    <source>
        <dbReference type="SAM" id="MobiDB-lite"/>
    </source>
</evidence>
<keyword evidence="4" id="KW-1133">Transmembrane helix</keyword>
<dbReference type="PANTHER" id="PTHR37042:SF4">
    <property type="entry name" value="OUTER MEMBRANE PROTEIN RV1973"/>
    <property type="match status" value="1"/>
</dbReference>
<comment type="caution">
    <text evidence="5">The sequence shown here is derived from an EMBL/GenBank/DDBJ whole genome shotgun (WGS) entry which is preliminary data.</text>
</comment>
<accession>A0A4R1FUC7</accession>
<evidence type="ECO:0000256" key="1">
    <source>
        <dbReference type="ARBA" id="ARBA00004370"/>
    </source>
</evidence>